<dbReference type="STRING" id="416874.SAMN04487958_11489"/>
<proteinExistence type="predicted"/>
<dbReference type="AlphaFoldDB" id="A0A1H9WFL6"/>
<dbReference type="Proteomes" id="UP000198505">
    <property type="component" value="Unassembled WGS sequence"/>
</dbReference>
<organism evidence="2 3">
    <name type="scientific">Vreelandella subterranea</name>
    <dbReference type="NCBI Taxonomy" id="416874"/>
    <lineage>
        <taxon>Bacteria</taxon>
        <taxon>Pseudomonadati</taxon>
        <taxon>Pseudomonadota</taxon>
        <taxon>Gammaproteobacteria</taxon>
        <taxon>Oceanospirillales</taxon>
        <taxon>Halomonadaceae</taxon>
        <taxon>Vreelandella</taxon>
    </lineage>
</organism>
<keyword evidence="1" id="KW-0812">Transmembrane</keyword>
<evidence type="ECO:0000313" key="2">
    <source>
        <dbReference type="EMBL" id="SES32716.1"/>
    </source>
</evidence>
<keyword evidence="1" id="KW-1133">Transmembrane helix</keyword>
<name>A0A1H9WFL6_9GAMM</name>
<dbReference type="EMBL" id="FOGS01000014">
    <property type="protein sequence ID" value="SES32716.1"/>
    <property type="molecule type" value="Genomic_DNA"/>
</dbReference>
<gene>
    <name evidence="2" type="ORF">SAMN04487958_11489</name>
</gene>
<keyword evidence="3" id="KW-1185">Reference proteome</keyword>
<protein>
    <submittedName>
        <fullName evidence="2">Uncharacterized protein</fullName>
    </submittedName>
</protein>
<keyword evidence="1" id="KW-0472">Membrane</keyword>
<evidence type="ECO:0000256" key="1">
    <source>
        <dbReference type="SAM" id="Phobius"/>
    </source>
</evidence>
<feature type="transmembrane region" description="Helical" evidence="1">
    <location>
        <begin position="12"/>
        <end position="39"/>
    </location>
</feature>
<accession>A0A1H9WFL6</accession>
<evidence type="ECO:0000313" key="3">
    <source>
        <dbReference type="Proteomes" id="UP000198505"/>
    </source>
</evidence>
<sequence>MFANLNGVLTIGLWIFGVVVAKGFWSTFFSITLFPYAWYLAVEHLLKYWGVI</sequence>
<reference evidence="3" key="1">
    <citation type="submission" date="2016-10" db="EMBL/GenBank/DDBJ databases">
        <authorList>
            <person name="Varghese N."/>
            <person name="Submissions S."/>
        </authorList>
    </citation>
    <scope>NUCLEOTIDE SEQUENCE [LARGE SCALE GENOMIC DNA]</scope>
    <source>
        <strain evidence="3">CGMCC 1.6495</strain>
    </source>
</reference>